<proteinExistence type="predicted"/>
<reference evidence="1 2" key="1">
    <citation type="submission" date="2022-05" db="EMBL/GenBank/DDBJ databases">
        <authorList>
            <consortium name="Genoscope - CEA"/>
            <person name="William W."/>
        </authorList>
    </citation>
    <scope>NUCLEOTIDE SEQUENCE [LARGE SCALE GENOMIC DNA]</scope>
</reference>
<comment type="caution">
    <text evidence="1">The sequence shown here is derived from an EMBL/GenBank/DDBJ whole genome shotgun (WGS) entry which is preliminary data.</text>
</comment>
<sequence length="348" mass="38666">MADKVRFIKLLQRSVTLSNKETIKIPNVMIPERVVKQYLADCDRMSFKPLSRSTLLRILAVLARLSLKVTSRLRLRSQAFEDLSDVAERLGDARKDMMGWTKDIQSRLRLGKCYLKRDYKAKVFHIHYVTFSNTLTVLRAEYTFVEACGLGSTVADHCKLFALSDPKELAFQAQCGHHHDDTCDRNDQLMSSLSEIESAMIAQTYNLLPELGVAIKRLDFSDTQFGKGASDRKAALIKSHMHIHLNSGNDIEKLAQMVEAILSSGGVASVSVTRCESMTNPPMVTCKIDGVSKLSNTELTIEGIRVWRAYGVGPGKLISAPKAEIPSPDTLPSMVVYSCRTQALSPPS</sequence>
<organism evidence="1 2">
    <name type="scientific">Pocillopora meandrina</name>
    <dbReference type="NCBI Taxonomy" id="46732"/>
    <lineage>
        <taxon>Eukaryota</taxon>
        <taxon>Metazoa</taxon>
        <taxon>Cnidaria</taxon>
        <taxon>Anthozoa</taxon>
        <taxon>Hexacorallia</taxon>
        <taxon>Scleractinia</taxon>
        <taxon>Astrocoeniina</taxon>
        <taxon>Pocilloporidae</taxon>
        <taxon>Pocillopora</taxon>
    </lineage>
</organism>
<gene>
    <name evidence="1" type="ORF">PMEA_00022544</name>
</gene>
<evidence type="ECO:0000313" key="1">
    <source>
        <dbReference type="EMBL" id="CAH3145016.1"/>
    </source>
</evidence>
<protein>
    <submittedName>
        <fullName evidence="1">Uncharacterized protein</fullName>
    </submittedName>
</protein>
<evidence type="ECO:0000313" key="2">
    <source>
        <dbReference type="Proteomes" id="UP001159428"/>
    </source>
</evidence>
<accession>A0AAU9XDN2</accession>
<dbReference type="PANTHER" id="PTHR33845">
    <property type="entry name" value="C2H2-TYPE DOMAIN-CONTAINING PROTEIN"/>
    <property type="match status" value="1"/>
</dbReference>
<dbReference type="AlphaFoldDB" id="A0AAU9XDN2"/>
<dbReference type="EMBL" id="CALNXJ010000040">
    <property type="protein sequence ID" value="CAH3145016.1"/>
    <property type="molecule type" value="Genomic_DNA"/>
</dbReference>
<name>A0AAU9XDN2_9CNID</name>
<keyword evidence="2" id="KW-1185">Reference proteome</keyword>
<dbReference type="Proteomes" id="UP001159428">
    <property type="component" value="Unassembled WGS sequence"/>
</dbReference>
<dbReference type="PANTHER" id="PTHR33845:SF1">
    <property type="entry name" value="C2H2-TYPE DOMAIN-CONTAINING PROTEIN"/>
    <property type="match status" value="1"/>
</dbReference>